<dbReference type="SUPFAM" id="SSF55144">
    <property type="entry name" value="LigT-like"/>
    <property type="match status" value="1"/>
</dbReference>
<evidence type="ECO:0000313" key="4">
    <source>
        <dbReference type="Proteomes" id="UP000547011"/>
    </source>
</evidence>
<dbReference type="GO" id="GO:0004113">
    <property type="term" value="F:2',3'-cyclic-nucleotide 3'-phosphodiesterase activity"/>
    <property type="evidence" value="ECO:0007669"/>
    <property type="project" value="InterPro"/>
</dbReference>
<protein>
    <recommendedName>
        <fullName evidence="2">RNA 2',3'-cyclic phosphodiesterase</fullName>
        <shortName evidence="2">RNA 2',3'-CPDase</shortName>
        <ecNumber evidence="2">3.1.4.58</ecNumber>
    </recommendedName>
</protein>
<comment type="caution">
    <text evidence="2">Lacks conserved residue(s) required for the propagation of feature annotation.</text>
</comment>
<evidence type="ECO:0000313" key="3">
    <source>
        <dbReference type="EMBL" id="MBB4052454.1"/>
    </source>
</evidence>
<dbReference type="NCBIfam" id="TIGR02258">
    <property type="entry name" value="2_5_ligase"/>
    <property type="match status" value="1"/>
</dbReference>
<dbReference type="GO" id="GO:0016874">
    <property type="term" value="F:ligase activity"/>
    <property type="evidence" value="ECO:0007669"/>
    <property type="project" value="UniProtKB-KW"/>
</dbReference>
<dbReference type="EMBL" id="JACIEW010000004">
    <property type="protein sequence ID" value="MBB4052454.1"/>
    <property type="molecule type" value="Genomic_DNA"/>
</dbReference>
<comment type="similarity">
    <text evidence="2">Belongs to the 2H phosphoesterase superfamily. ThpR family.</text>
</comment>
<sequence length="179" mass="19408">MPRLFTGLEIPAEVGFALSLKRGGLSGARWIDPDNYHITLRFIGDVDGKTADEVVDSLDRLSNSLQFSIRLTHLGTFGGDKPRALYAGVEPSEALSRLQAAQERVLQRAGLPPEGRKFVPHVSLARLRGTAAADVARFIAEAARFEPLSFVPARFVLFSSRDSVGGGPYLVEQSYPLAA</sequence>
<dbReference type="InterPro" id="IPR004175">
    <property type="entry name" value="RNA_CPDase"/>
</dbReference>
<feature type="short sequence motif" description="HXTX 1" evidence="2">
    <location>
        <begin position="37"/>
        <end position="40"/>
    </location>
</feature>
<comment type="caution">
    <text evidence="3">The sequence shown here is derived from an EMBL/GenBank/DDBJ whole genome shotgun (WGS) entry which is preliminary data.</text>
</comment>
<dbReference type="Proteomes" id="UP000547011">
    <property type="component" value="Unassembled WGS sequence"/>
</dbReference>
<dbReference type="EC" id="3.1.4.58" evidence="2"/>
<feature type="active site" description="Proton donor" evidence="2">
    <location>
        <position position="37"/>
    </location>
</feature>
<dbReference type="PANTHER" id="PTHR35561">
    <property type="entry name" value="RNA 2',3'-CYCLIC PHOSPHODIESTERASE"/>
    <property type="match status" value="1"/>
</dbReference>
<comment type="catalytic activity">
    <reaction evidence="2">
        <text>a 3'-end 2',3'-cyclophospho-ribonucleotide-RNA + H2O = a 3'-end 2'-phospho-ribonucleotide-RNA + H(+)</text>
        <dbReference type="Rhea" id="RHEA:11828"/>
        <dbReference type="Rhea" id="RHEA-COMP:10464"/>
        <dbReference type="Rhea" id="RHEA-COMP:17353"/>
        <dbReference type="ChEBI" id="CHEBI:15377"/>
        <dbReference type="ChEBI" id="CHEBI:15378"/>
        <dbReference type="ChEBI" id="CHEBI:83064"/>
        <dbReference type="ChEBI" id="CHEBI:173113"/>
        <dbReference type="EC" id="3.1.4.58"/>
    </reaction>
</comment>
<organism evidence="3 4">
    <name type="scientific">Devosia subaequoris</name>
    <dbReference type="NCBI Taxonomy" id="395930"/>
    <lineage>
        <taxon>Bacteria</taxon>
        <taxon>Pseudomonadati</taxon>
        <taxon>Pseudomonadota</taxon>
        <taxon>Alphaproteobacteria</taxon>
        <taxon>Hyphomicrobiales</taxon>
        <taxon>Devosiaceae</taxon>
        <taxon>Devosia</taxon>
    </lineage>
</organism>
<keyword evidence="3" id="KW-0436">Ligase</keyword>
<dbReference type="AlphaFoldDB" id="A0A7W6NC65"/>
<dbReference type="HAMAP" id="MF_01940">
    <property type="entry name" value="RNA_CPDase"/>
    <property type="match status" value="1"/>
</dbReference>
<dbReference type="PANTHER" id="PTHR35561:SF1">
    <property type="entry name" value="RNA 2',3'-CYCLIC PHOSPHODIESTERASE"/>
    <property type="match status" value="1"/>
</dbReference>
<keyword evidence="4" id="KW-1185">Reference proteome</keyword>
<reference evidence="3 4" key="1">
    <citation type="submission" date="2020-08" db="EMBL/GenBank/DDBJ databases">
        <title>Genomic Encyclopedia of Type Strains, Phase IV (KMG-IV): sequencing the most valuable type-strain genomes for metagenomic binning, comparative biology and taxonomic classification.</title>
        <authorList>
            <person name="Goeker M."/>
        </authorList>
    </citation>
    <scope>NUCLEOTIDE SEQUENCE [LARGE SCALE GENOMIC DNA]</scope>
    <source>
        <strain evidence="3 4">DSM 23447</strain>
    </source>
</reference>
<evidence type="ECO:0000256" key="2">
    <source>
        <dbReference type="HAMAP-Rule" id="MF_01940"/>
    </source>
</evidence>
<keyword evidence="1 2" id="KW-0378">Hydrolase</keyword>
<accession>A0A7W6NC65</accession>
<dbReference type="GO" id="GO:0008664">
    <property type="term" value="F:RNA 2',3'-cyclic 3'-phosphodiesterase activity"/>
    <property type="evidence" value="ECO:0007669"/>
    <property type="project" value="UniProtKB-EC"/>
</dbReference>
<comment type="function">
    <text evidence="2">Hydrolyzes RNA 2',3'-cyclic phosphodiester to an RNA 2'-phosphomonoester.</text>
</comment>
<dbReference type="Pfam" id="PF13563">
    <property type="entry name" value="2_5_RNA_ligase2"/>
    <property type="match status" value="1"/>
</dbReference>
<name>A0A7W6NC65_9HYPH</name>
<dbReference type="RefSeq" id="WP_183311154.1">
    <property type="nucleotide sequence ID" value="NZ_JACIEW010000004.1"/>
</dbReference>
<dbReference type="Gene3D" id="3.90.1140.10">
    <property type="entry name" value="Cyclic phosphodiesterase"/>
    <property type="match status" value="1"/>
</dbReference>
<gene>
    <name evidence="3" type="ORF">GGR20_002097</name>
</gene>
<dbReference type="InterPro" id="IPR009097">
    <property type="entry name" value="Cyclic_Pdiesterase"/>
</dbReference>
<evidence type="ECO:0000256" key="1">
    <source>
        <dbReference type="ARBA" id="ARBA00022801"/>
    </source>
</evidence>
<feature type="active site" description="Proton acceptor" evidence="2">
    <location>
        <position position="121"/>
    </location>
</feature>
<proteinExistence type="inferred from homology"/>